<accession>A0A381VDC6</accession>
<sequence>MLFFHLLVFFLPFIIFFFIIILLLEIDVTIGPKSLIISIHRMICKHLPGIFILLIFILYELAWAEYHAGHYPIAMV</sequence>
<dbReference type="EMBL" id="UINC01008358">
    <property type="protein sequence ID" value="SVA37637.1"/>
    <property type="molecule type" value="Genomic_DNA"/>
</dbReference>
<reference evidence="2" key="1">
    <citation type="submission" date="2018-05" db="EMBL/GenBank/DDBJ databases">
        <authorList>
            <person name="Lanie J.A."/>
            <person name="Ng W.-L."/>
            <person name="Kazmierczak K.M."/>
            <person name="Andrzejewski T.M."/>
            <person name="Davidsen T.M."/>
            <person name="Wayne K.J."/>
            <person name="Tettelin H."/>
            <person name="Glass J.I."/>
            <person name="Rusch D."/>
            <person name="Podicherti R."/>
            <person name="Tsui H.-C.T."/>
            <person name="Winkler M.E."/>
        </authorList>
    </citation>
    <scope>NUCLEOTIDE SEQUENCE</scope>
</reference>
<evidence type="ECO:0000256" key="1">
    <source>
        <dbReference type="SAM" id="Phobius"/>
    </source>
</evidence>
<feature type="transmembrane region" description="Helical" evidence="1">
    <location>
        <begin position="6"/>
        <end position="26"/>
    </location>
</feature>
<dbReference type="AlphaFoldDB" id="A0A381VDC6"/>
<keyword evidence="1" id="KW-0812">Transmembrane</keyword>
<gene>
    <name evidence="2" type="ORF">METZ01_LOCUS90491</name>
</gene>
<keyword evidence="1" id="KW-0472">Membrane</keyword>
<feature type="transmembrane region" description="Helical" evidence="1">
    <location>
        <begin position="47"/>
        <end position="66"/>
    </location>
</feature>
<evidence type="ECO:0000313" key="2">
    <source>
        <dbReference type="EMBL" id="SVA37637.1"/>
    </source>
</evidence>
<protein>
    <submittedName>
        <fullName evidence="2">Uncharacterized protein</fullName>
    </submittedName>
</protein>
<feature type="non-terminal residue" evidence="2">
    <location>
        <position position="76"/>
    </location>
</feature>
<organism evidence="2">
    <name type="scientific">marine metagenome</name>
    <dbReference type="NCBI Taxonomy" id="408172"/>
    <lineage>
        <taxon>unclassified sequences</taxon>
        <taxon>metagenomes</taxon>
        <taxon>ecological metagenomes</taxon>
    </lineage>
</organism>
<name>A0A381VDC6_9ZZZZ</name>
<proteinExistence type="predicted"/>
<keyword evidence="1" id="KW-1133">Transmembrane helix</keyword>